<dbReference type="EMBL" id="CP000498">
    <property type="protein sequence ID" value="ABN66523.1"/>
    <property type="molecule type" value="Genomic_DNA"/>
</dbReference>
<comment type="similarity">
    <text evidence="2 8">Belongs to the ZIP transporter (TC 2.A.5) family.</text>
</comment>
<evidence type="ECO:0000313" key="9">
    <source>
        <dbReference type="EMBL" id="ABN66523.1"/>
    </source>
</evidence>
<dbReference type="OMA" id="FHWTKAS"/>
<dbReference type="InParanoid" id="A3LU47"/>
<dbReference type="GeneID" id="4838777"/>
<evidence type="ECO:0000256" key="3">
    <source>
        <dbReference type="ARBA" id="ARBA00022448"/>
    </source>
</evidence>
<keyword evidence="4 8" id="KW-0812">Transmembrane</keyword>
<feature type="transmembrane region" description="Helical" evidence="8">
    <location>
        <begin position="259"/>
        <end position="281"/>
    </location>
</feature>
<gene>
    <name evidence="9" type="primary">ZRT2.2</name>
    <name evidence="9" type="ORF">PICST_59345</name>
</gene>
<comment type="subcellular location">
    <subcellularLocation>
        <location evidence="1 8">Membrane</location>
        <topology evidence="1 8">Multi-pass membrane protein</topology>
    </subcellularLocation>
</comment>
<protein>
    <submittedName>
        <fullName evidence="9">Low affinity zinc transporter</fullName>
    </submittedName>
</protein>
<dbReference type="InterPro" id="IPR003689">
    <property type="entry name" value="ZIP"/>
</dbReference>
<dbReference type="PANTHER" id="PTHR11040">
    <property type="entry name" value="ZINC/IRON TRANSPORTER"/>
    <property type="match status" value="1"/>
</dbReference>
<evidence type="ECO:0000256" key="4">
    <source>
        <dbReference type="ARBA" id="ARBA00022692"/>
    </source>
</evidence>
<sequence length="322" mass="35189">MEDTCPTDNEFNGQHMKARIASVFVIMIVSGIGSFLPLISSKCPSLNVPPTVFFIIRYVGTGVILATAFIHLLAEGIESLTNECLGGIFEDYSWGAGIALIGVWGMFLFDLVARRIIRNRNSNASIDSIGCCTHVALCPNSENVANTLSKGNNSLTREIDIQILNVFILEIGIVFHSVFVGLALAIAGDDFIGLFIAISFHQLLEGLGLGARFAMAKWPKGKEHYPWLLSTAFTLVTPISIAVGLGVRKSYPPGSRIALITNGIFDSLCSGVLIYNSLVELMAYDFMYSQEFEEDEYISRQLWAFLCLSIGAFAMALLGYWA</sequence>
<keyword evidence="6 8" id="KW-0406">Ion transport</keyword>
<dbReference type="InterPro" id="IPR004698">
    <property type="entry name" value="Zn/Fe_permease_fun/pln"/>
</dbReference>
<dbReference type="HOGENOM" id="CLU_027089_0_2_1"/>
<feature type="transmembrane region" description="Helical" evidence="8">
    <location>
        <begin position="302"/>
        <end position="321"/>
    </location>
</feature>
<dbReference type="GO" id="GO:0000007">
    <property type="term" value="F:low-affinity zinc ion transmembrane transporter activity"/>
    <property type="evidence" value="ECO:0007669"/>
    <property type="project" value="TreeGrafter"/>
</dbReference>
<keyword evidence="7 8" id="KW-0472">Membrane</keyword>
<dbReference type="RefSeq" id="XP_001384552.1">
    <property type="nucleotide sequence ID" value="XM_001384515.1"/>
</dbReference>
<evidence type="ECO:0000256" key="1">
    <source>
        <dbReference type="ARBA" id="ARBA00004141"/>
    </source>
</evidence>
<dbReference type="Pfam" id="PF02535">
    <property type="entry name" value="Zip"/>
    <property type="match status" value="1"/>
</dbReference>
<proteinExistence type="inferred from homology"/>
<accession>A3LU47</accession>
<feature type="transmembrane region" description="Helical" evidence="8">
    <location>
        <begin position="192"/>
        <end position="215"/>
    </location>
</feature>
<dbReference type="GO" id="GO:0071578">
    <property type="term" value="P:zinc ion import across plasma membrane"/>
    <property type="evidence" value="ECO:0007669"/>
    <property type="project" value="TreeGrafter"/>
</dbReference>
<feature type="transmembrane region" description="Helical" evidence="8">
    <location>
        <begin position="94"/>
        <end position="113"/>
    </location>
</feature>
<dbReference type="eggNOG" id="KOG1558">
    <property type="taxonomic scope" value="Eukaryota"/>
</dbReference>
<evidence type="ECO:0000256" key="6">
    <source>
        <dbReference type="ARBA" id="ARBA00023065"/>
    </source>
</evidence>
<evidence type="ECO:0000256" key="7">
    <source>
        <dbReference type="ARBA" id="ARBA00023136"/>
    </source>
</evidence>
<dbReference type="Proteomes" id="UP000002258">
    <property type="component" value="Chromosome 4"/>
</dbReference>
<evidence type="ECO:0000256" key="5">
    <source>
        <dbReference type="ARBA" id="ARBA00022989"/>
    </source>
</evidence>
<dbReference type="KEGG" id="pic:PICST_59345"/>
<organism evidence="9 10">
    <name type="scientific">Scheffersomyces stipitis (strain ATCC 58785 / CBS 6054 / NBRC 10063 / NRRL Y-11545)</name>
    <name type="common">Yeast</name>
    <name type="synonym">Pichia stipitis</name>
    <dbReference type="NCBI Taxonomy" id="322104"/>
    <lineage>
        <taxon>Eukaryota</taxon>
        <taxon>Fungi</taxon>
        <taxon>Dikarya</taxon>
        <taxon>Ascomycota</taxon>
        <taxon>Saccharomycotina</taxon>
        <taxon>Pichiomycetes</taxon>
        <taxon>Debaryomycetaceae</taxon>
        <taxon>Scheffersomyces</taxon>
    </lineage>
</organism>
<evidence type="ECO:0000256" key="8">
    <source>
        <dbReference type="RuleBase" id="RU362088"/>
    </source>
</evidence>
<dbReference type="STRING" id="322104.A3LU47"/>
<dbReference type="PANTHER" id="PTHR11040:SF69">
    <property type="entry name" value="ZINC-REGULATED TRANSPORTER 2"/>
    <property type="match status" value="1"/>
</dbReference>
<dbReference type="NCBIfam" id="TIGR00820">
    <property type="entry name" value="zip"/>
    <property type="match status" value="1"/>
</dbReference>
<keyword evidence="10" id="KW-1185">Reference proteome</keyword>
<name>A3LU47_PICST</name>
<feature type="transmembrane region" description="Helical" evidence="8">
    <location>
        <begin position="163"/>
        <end position="186"/>
    </location>
</feature>
<evidence type="ECO:0000313" key="10">
    <source>
        <dbReference type="Proteomes" id="UP000002258"/>
    </source>
</evidence>
<feature type="transmembrane region" description="Helical" evidence="8">
    <location>
        <begin position="20"/>
        <end position="39"/>
    </location>
</feature>
<dbReference type="OrthoDB" id="448280at2759"/>
<reference evidence="9 10" key="1">
    <citation type="journal article" date="2007" name="Nat. Biotechnol.">
        <title>Genome sequence of the lignocellulose-bioconverting and xylose-fermenting yeast Pichia stipitis.</title>
        <authorList>
            <person name="Jeffries T.W."/>
            <person name="Grigoriev I.V."/>
            <person name="Grimwood J."/>
            <person name="Laplaza J.M."/>
            <person name="Aerts A."/>
            <person name="Salamov A."/>
            <person name="Schmutz J."/>
            <person name="Lindquist E."/>
            <person name="Dehal P."/>
            <person name="Shapiro H."/>
            <person name="Jin Y.S."/>
            <person name="Passoth V."/>
            <person name="Richardson P.M."/>
        </authorList>
    </citation>
    <scope>NUCLEOTIDE SEQUENCE [LARGE SCALE GENOMIC DNA]</scope>
    <source>
        <strain evidence="10">ATCC 58785 / CBS 6054 / NBRC 10063 / NRRL Y-11545</strain>
    </source>
</reference>
<keyword evidence="5 8" id="KW-1133">Transmembrane helix</keyword>
<dbReference type="AlphaFoldDB" id="A3LU47"/>
<evidence type="ECO:0000256" key="2">
    <source>
        <dbReference type="ARBA" id="ARBA00006939"/>
    </source>
</evidence>
<feature type="transmembrane region" description="Helical" evidence="8">
    <location>
        <begin position="227"/>
        <end position="247"/>
    </location>
</feature>
<feature type="transmembrane region" description="Helical" evidence="8">
    <location>
        <begin position="51"/>
        <end position="74"/>
    </location>
</feature>
<dbReference type="GO" id="GO:0005886">
    <property type="term" value="C:plasma membrane"/>
    <property type="evidence" value="ECO:0007669"/>
    <property type="project" value="TreeGrafter"/>
</dbReference>
<keyword evidence="3 8" id="KW-0813">Transport</keyword>